<name>A0A1G9NS80_9FIRM</name>
<organism evidence="2 3">
    <name type="scientific">Romboutsia lituseburensis DSM 797</name>
    <dbReference type="NCBI Taxonomy" id="1121325"/>
    <lineage>
        <taxon>Bacteria</taxon>
        <taxon>Bacillati</taxon>
        <taxon>Bacillota</taxon>
        <taxon>Clostridia</taxon>
        <taxon>Peptostreptococcales</taxon>
        <taxon>Peptostreptococcaceae</taxon>
        <taxon>Romboutsia</taxon>
    </lineage>
</organism>
<dbReference type="AlphaFoldDB" id="A0A1G9NS80"/>
<dbReference type="EMBL" id="FNGW01000004">
    <property type="protein sequence ID" value="SDL89466.1"/>
    <property type="molecule type" value="Genomic_DNA"/>
</dbReference>
<keyword evidence="1" id="KW-0472">Membrane</keyword>
<evidence type="ECO:0000256" key="1">
    <source>
        <dbReference type="SAM" id="Phobius"/>
    </source>
</evidence>
<sequence length="316" mass="36747">MNKRKTIYKGFNKRRKTRPIQALVITASICLISGYGIYKIKDSNILENVSKKVSFIKLENPFKKDSDFLGYEDYKIKPQTNDKEVVENVENKKQEKKEVKEKEVSEDVKLARVEPWSIYTVQVASVSNDKDLNKVETQLVEKKIPFSVVEIDGAKKVQTHGYFDQESTRSHIDEVKSIFPDAFLSELKIPVLAIEYTSKYSYVESITKQLNSLIKNFEQESAFWQSSKENVDIKKYNEILAERKEIVSNIEKEGKKIDYSEMDVFKDNLLSYTKNLNEKMEMALKSANDKNYNVSESMYLSSMQEYFAFINSIKKV</sequence>
<gene>
    <name evidence="2" type="ORF">SAMN04515677_10472</name>
</gene>
<dbReference type="Proteomes" id="UP000199068">
    <property type="component" value="Unassembled WGS sequence"/>
</dbReference>
<evidence type="ECO:0008006" key="4">
    <source>
        <dbReference type="Google" id="ProtNLM"/>
    </source>
</evidence>
<dbReference type="RefSeq" id="WP_092725368.1">
    <property type="nucleotide sequence ID" value="NZ_FNGW01000004.1"/>
</dbReference>
<reference evidence="2 3" key="1">
    <citation type="submission" date="2016-10" db="EMBL/GenBank/DDBJ databases">
        <authorList>
            <person name="de Groot N.N."/>
        </authorList>
    </citation>
    <scope>NUCLEOTIDE SEQUENCE [LARGE SCALE GENOMIC DNA]</scope>
    <source>
        <strain evidence="2 3">DSM 797</strain>
    </source>
</reference>
<evidence type="ECO:0000313" key="2">
    <source>
        <dbReference type="EMBL" id="SDL89466.1"/>
    </source>
</evidence>
<keyword evidence="1" id="KW-1133">Transmembrane helix</keyword>
<proteinExistence type="predicted"/>
<accession>A0A1G9NS80</accession>
<protein>
    <recommendedName>
        <fullName evidence="4">Sporulation related domain-containing protein</fullName>
    </recommendedName>
</protein>
<keyword evidence="1" id="KW-0812">Transmembrane</keyword>
<evidence type="ECO:0000313" key="3">
    <source>
        <dbReference type="Proteomes" id="UP000199068"/>
    </source>
</evidence>
<dbReference type="STRING" id="1121325.SAMN04515677_10472"/>
<feature type="transmembrane region" description="Helical" evidence="1">
    <location>
        <begin position="20"/>
        <end position="38"/>
    </location>
</feature>
<keyword evidence="3" id="KW-1185">Reference proteome</keyword>